<comment type="similarity">
    <text evidence="2">Belongs to the BexD/CtrA/VexA family.</text>
</comment>
<evidence type="ECO:0000256" key="4">
    <source>
        <dbReference type="ARBA" id="ARBA00022452"/>
    </source>
</evidence>
<evidence type="ECO:0000256" key="3">
    <source>
        <dbReference type="ARBA" id="ARBA00022448"/>
    </source>
</evidence>
<dbReference type="GO" id="GO:0006811">
    <property type="term" value="P:monoatomic ion transport"/>
    <property type="evidence" value="ECO:0007669"/>
    <property type="project" value="UniProtKB-KW"/>
</dbReference>
<keyword evidence="13" id="KW-0998">Cell outer membrane</keyword>
<evidence type="ECO:0000256" key="6">
    <source>
        <dbReference type="ARBA" id="ARBA00022692"/>
    </source>
</evidence>
<dbReference type="Pfam" id="PF22461">
    <property type="entry name" value="SLBB_2"/>
    <property type="match status" value="1"/>
</dbReference>
<keyword evidence="14" id="KW-0449">Lipoprotein</keyword>
<keyword evidence="9" id="KW-0406">Ion transport</keyword>
<proteinExistence type="inferred from homology"/>
<keyword evidence="4" id="KW-1134">Transmembrane beta strand</keyword>
<evidence type="ECO:0000256" key="2">
    <source>
        <dbReference type="ARBA" id="ARBA00009450"/>
    </source>
</evidence>
<dbReference type="PANTHER" id="PTHR33619">
    <property type="entry name" value="POLYSACCHARIDE EXPORT PROTEIN GFCE-RELATED"/>
    <property type="match status" value="1"/>
</dbReference>
<dbReference type="InterPro" id="IPR054765">
    <property type="entry name" value="SLBB_dom"/>
</dbReference>
<keyword evidence="5" id="KW-0762">Sugar transport</keyword>
<dbReference type="AlphaFoldDB" id="A0A4S8PQ72"/>
<evidence type="ECO:0000256" key="13">
    <source>
        <dbReference type="ARBA" id="ARBA00023237"/>
    </source>
</evidence>
<dbReference type="GO" id="GO:0015159">
    <property type="term" value="F:polysaccharide transmembrane transporter activity"/>
    <property type="evidence" value="ECO:0007669"/>
    <property type="project" value="InterPro"/>
</dbReference>
<evidence type="ECO:0000256" key="8">
    <source>
        <dbReference type="ARBA" id="ARBA00023047"/>
    </source>
</evidence>
<evidence type="ECO:0000256" key="10">
    <source>
        <dbReference type="ARBA" id="ARBA00023114"/>
    </source>
</evidence>
<evidence type="ECO:0000256" key="5">
    <source>
        <dbReference type="ARBA" id="ARBA00022597"/>
    </source>
</evidence>
<keyword evidence="8" id="KW-0625">Polysaccharide transport</keyword>
<keyword evidence="11" id="KW-0472">Membrane</keyword>
<feature type="chain" id="PRO_5020700699" evidence="15">
    <location>
        <begin position="26"/>
        <end position="191"/>
    </location>
</feature>
<evidence type="ECO:0000259" key="17">
    <source>
        <dbReference type="Pfam" id="PF22461"/>
    </source>
</evidence>
<dbReference type="GO" id="GO:0046930">
    <property type="term" value="C:pore complex"/>
    <property type="evidence" value="ECO:0007669"/>
    <property type="project" value="UniProtKB-KW"/>
</dbReference>
<evidence type="ECO:0000256" key="7">
    <source>
        <dbReference type="ARBA" id="ARBA00022729"/>
    </source>
</evidence>
<dbReference type="RefSeq" id="WP_113459361.1">
    <property type="nucleotide sequence ID" value="NZ_STGU01000011.1"/>
</dbReference>
<keyword evidence="10" id="KW-0626">Porin</keyword>
<comment type="caution">
    <text evidence="18">The sequence shown here is derived from an EMBL/GenBank/DDBJ whole genome shotgun (WGS) entry which is preliminary data.</text>
</comment>
<name>A0A4S8PQ72_9HYPH</name>
<evidence type="ECO:0000313" key="18">
    <source>
        <dbReference type="EMBL" id="THV33208.1"/>
    </source>
</evidence>
<keyword evidence="7 15" id="KW-0732">Signal</keyword>
<dbReference type="InterPro" id="IPR003715">
    <property type="entry name" value="Poly_export_N"/>
</dbReference>
<dbReference type="EMBL" id="STGU01000011">
    <property type="protein sequence ID" value="THV33208.1"/>
    <property type="molecule type" value="Genomic_DNA"/>
</dbReference>
<gene>
    <name evidence="18" type="ORF">FAA86_18655</name>
</gene>
<keyword evidence="12" id="KW-0564">Palmitate</keyword>
<feature type="domain" description="Polysaccharide export protein N-terminal" evidence="16">
    <location>
        <begin position="39"/>
        <end position="112"/>
    </location>
</feature>
<dbReference type="Proteomes" id="UP000307378">
    <property type="component" value="Unassembled WGS sequence"/>
</dbReference>
<dbReference type="Gene3D" id="3.30.1950.10">
    <property type="entry name" value="wza like domain"/>
    <property type="match status" value="1"/>
</dbReference>
<evidence type="ECO:0000256" key="12">
    <source>
        <dbReference type="ARBA" id="ARBA00023139"/>
    </source>
</evidence>
<dbReference type="GO" id="GO:0009279">
    <property type="term" value="C:cell outer membrane"/>
    <property type="evidence" value="ECO:0007669"/>
    <property type="project" value="UniProtKB-SubCell"/>
</dbReference>
<dbReference type="Pfam" id="PF02563">
    <property type="entry name" value="Poly_export"/>
    <property type="match status" value="1"/>
</dbReference>
<feature type="signal peptide" evidence="15">
    <location>
        <begin position="1"/>
        <end position="25"/>
    </location>
</feature>
<keyword evidence="3" id="KW-0813">Transport</keyword>
<reference evidence="18 19" key="1">
    <citation type="submission" date="2019-04" db="EMBL/GenBank/DDBJ databases">
        <title>genome sequence of strain W3.</title>
        <authorList>
            <person name="Gao J."/>
            <person name="Sun J."/>
        </authorList>
    </citation>
    <scope>NUCLEOTIDE SEQUENCE [LARGE SCALE GENOMIC DNA]</scope>
    <source>
        <strain evidence="18 19">W3</strain>
    </source>
</reference>
<evidence type="ECO:0000256" key="1">
    <source>
        <dbReference type="ARBA" id="ARBA00004571"/>
    </source>
</evidence>
<evidence type="ECO:0000313" key="19">
    <source>
        <dbReference type="Proteomes" id="UP000307378"/>
    </source>
</evidence>
<organism evidence="18 19">
    <name type="scientific">Rhizobium rosettiformans W3</name>
    <dbReference type="NCBI Taxonomy" id="538378"/>
    <lineage>
        <taxon>Bacteria</taxon>
        <taxon>Pseudomonadati</taxon>
        <taxon>Pseudomonadota</taxon>
        <taxon>Alphaproteobacteria</taxon>
        <taxon>Hyphomicrobiales</taxon>
        <taxon>Rhizobiaceae</taxon>
        <taxon>Rhizobium/Agrobacterium group</taxon>
        <taxon>Rhizobium</taxon>
    </lineage>
</organism>
<evidence type="ECO:0000256" key="11">
    <source>
        <dbReference type="ARBA" id="ARBA00023136"/>
    </source>
</evidence>
<dbReference type="InterPro" id="IPR049712">
    <property type="entry name" value="Poly_export"/>
</dbReference>
<dbReference type="GO" id="GO:0015288">
    <property type="term" value="F:porin activity"/>
    <property type="evidence" value="ECO:0007669"/>
    <property type="project" value="UniProtKB-KW"/>
</dbReference>
<evidence type="ECO:0000256" key="15">
    <source>
        <dbReference type="SAM" id="SignalP"/>
    </source>
</evidence>
<evidence type="ECO:0000259" key="16">
    <source>
        <dbReference type="Pfam" id="PF02563"/>
    </source>
</evidence>
<protein>
    <submittedName>
        <fullName evidence="18">Polysaccharide export protein</fullName>
    </submittedName>
</protein>
<feature type="domain" description="SLBB" evidence="17">
    <location>
        <begin position="117"/>
        <end position="166"/>
    </location>
</feature>
<dbReference type="PANTHER" id="PTHR33619:SF3">
    <property type="entry name" value="POLYSACCHARIDE EXPORT PROTEIN GFCE-RELATED"/>
    <property type="match status" value="1"/>
</dbReference>
<evidence type="ECO:0000256" key="9">
    <source>
        <dbReference type="ARBA" id="ARBA00023065"/>
    </source>
</evidence>
<keyword evidence="6" id="KW-0812">Transmembrane</keyword>
<sequence>MSMVGKQAMVLVASAVLSLGLSGCASYRPAPKVFHEATIQPYRLDSGDRLRITVFEQPSLTNTYTVDQAGYIAFPLVGQVAARGATLTQLEGALAQKLKQGFLRDPDVSIEVDRYRSIFVMGQVGQPGQYAYVPGMTILNAIAVSGGFNGRANQRDVDVTRKINGQIITGRVPITDPILAGDTVYVRERLF</sequence>
<accession>A0A4S8PQ72</accession>
<comment type="subcellular location">
    <subcellularLocation>
        <location evidence="1">Cell outer membrane</location>
        <topology evidence="1">Multi-pass membrane protein</topology>
    </subcellularLocation>
</comment>
<dbReference type="Gene3D" id="3.10.560.10">
    <property type="entry name" value="Outer membrane lipoprotein wza domain like"/>
    <property type="match status" value="1"/>
</dbReference>
<dbReference type="PROSITE" id="PS51257">
    <property type="entry name" value="PROKAR_LIPOPROTEIN"/>
    <property type="match status" value="1"/>
</dbReference>
<evidence type="ECO:0000256" key="14">
    <source>
        <dbReference type="ARBA" id="ARBA00023288"/>
    </source>
</evidence>